<protein>
    <submittedName>
        <fullName evidence="1">Uncharacterized protein</fullName>
    </submittedName>
</protein>
<dbReference type="EMBL" id="JBBPBM010000130">
    <property type="protein sequence ID" value="KAK8505085.1"/>
    <property type="molecule type" value="Genomic_DNA"/>
</dbReference>
<evidence type="ECO:0000313" key="1">
    <source>
        <dbReference type="EMBL" id="KAK8505085.1"/>
    </source>
</evidence>
<comment type="caution">
    <text evidence="1">The sequence shown here is derived from an EMBL/GenBank/DDBJ whole genome shotgun (WGS) entry which is preliminary data.</text>
</comment>
<sequence length="82" mass="9320">MPILSQPLNYAELMVHMFAVWKNAAFLNSSKHITQLVVSTDYVMVLVARRDRLPDHLMAGFQDLHCFLPDDLLAACFRDLGS</sequence>
<reference evidence="1 2" key="1">
    <citation type="journal article" date="2024" name="G3 (Bethesda)">
        <title>Genome assembly of Hibiscus sabdariffa L. provides insights into metabolisms of medicinal natural products.</title>
        <authorList>
            <person name="Kim T."/>
        </authorList>
    </citation>
    <scope>NUCLEOTIDE SEQUENCE [LARGE SCALE GENOMIC DNA]</scope>
    <source>
        <strain evidence="1">TK-2024</strain>
        <tissue evidence="1">Old leaves</tissue>
    </source>
</reference>
<keyword evidence="2" id="KW-1185">Reference proteome</keyword>
<name>A0ABR2BD74_9ROSI</name>
<accession>A0ABR2BD74</accession>
<organism evidence="1 2">
    <name type="scientific">Hibiscus sabdariffa</name>
    <name type="common">roselle</name>
    <dbReference type="NCBI Taxonomy" id="183260"/>
    <lineage>
        <taxon>Eukaryota</taxon>
        <taxon>Viridiplantae</taxon>
        <taxon>Streptophyta</taxon>
        <taxon>Embryophyta</taxon>
        <taxon>Tracheophyta</taxon>
        <taxon>Spermatophyta</taxon>
        <taxon>Magnoliopsida</taxon>
        <taxon>eudicotyledons</taxon>
        <taxon>Gunneridae</taxon>
        <taxon>Pentapetalae</taxon>
        <taxon>rosids</taxon>
        <taxon>malvids</taxon>
        <taxon>Malvales</taxon>
        <taxon>Malvaceae</taxon>
        <taxon>Malvoideae</taxon>
        <taxon>Hibiscus</taxon>
    </lineage>
</organism>
<dbReference type="Proteomes" id="UP001472677">
    <property type="component" value="Unassembled WGS sequence"/>
</dbReference>
<evidence type="ECO:0000313" key="2">
    <source>
        <dbReference type="Proteomes" id="UP001472677"/>
    </source>
</evidence>
<proteinExistence type="predicted"/>
<gene>
    <name evidence="1" type="ORF">V6N12_037962</name>
</gene>